<accession>A0A6C0JV36</accession>
<sequence length="285" mass="32337">MTSWIRVGAAKKAVDTVRPFLFKTGAGEFCEQFNQYFYTNIYARSVGRPLVVYDQTNPVSPSFSILKSTFQEVSNTTFVDSMVANATTLIQHDPSRVIPYVNSLTRDEIQLQATSILEWSPSMISEISKMRTQYNIPDIINVGVHISSNTVQRQFDPVSTVAPYLQAVNEINNNLKNPEVLSVFVVAERSELLEEFMRGARPNWKIYTIPQVSMTVNGFSVASFERQNVRLRTQAYNEFVTMLSCLQTSENLITSLSNEVGKFLFMTNTTMTYFRSMEAATFLAR</sequence>
<dbReference type="AlphaFoldDB" id="A0A6C0JV36"/>
<dbReference type="EMBL" id="MN740740">
    <property type="protein sequence ID" value="QHU09622.1"/>
    <property type="molecule type" value="Genomic_DNA"/>
</dbReference>
<proteinExistence type="predicted"/>
<name>A0A6C0JV36_9ZZZZ</name>
<evidence type="ECO:0000313" key="1">
    <source>
        <dbReference type="EMBL" id="QHU09622.1"/>
    </source>
</evidence>
<protein>
    <submittedName>
        <fullName evidence="1">Uncharacterized protein</fullName>
    </submittedName>
</protein>
<reference evidence="1" key="1">
    <citation type="journal article" date="2020" name="Nature">
        <title>Giant virus diversity and host interactions through global metagenomics.</title>
        <authorList>
            <person name="Schulz F."/>
            <person name="Roux S."/>
            <person name="Paez-Espino D."/>
            <person name="Jungbluth S."/>
            <person name="Walsh D.A."/>
            <person name="Denef V.J."/>
            <person name="McMahon K.D."/>
            <person name="Konstantinidis K.T."/>
            <person name="Eloe-Fadrosh E.A."/>
            <person name="Kyrpides N.C."/>
            <person name="Woyke T."/>
        </authorList>
    </citation>
    <scope>NUCLEOTIDE SEQUENCE</scope>
    <source>
        <strain evidence="1">GVMAG-S-1101164-105</strain>
    </source>
</reference>
<organism evidence="1">
    <name type="scientific">viral metagenome</name>
    <dbReference type="NCBI Taxonomy" id="1070528"/>
    <lineage>
        <taxon>unclassified sequences</taxon>
        <taxon>metagenomes</taxon>
        <taxon>organismal metagenomes</taxon>
    </lineage>
</organism>